<sequence>MEQLTREELDYLYTKPEKNDINKRINSIIGFRIVELIAFVGLCIFLWDKFLKYNQY</sequence>
<comment type="caution">
    <text evidence="2">The sequence shown here is derived from an EMBL/GenBank/DDBJ whole genome shotgun (WGS) entry which is preliminary data.</text>
</comment>
<keyword evidence="1" id="KW-0472">Membrane</keyword>
<accession>A0A841KU41</accession>
<dbReference type="AlphaFoldDB" id="A0A841KU41"/>
<protein>
    <submittedName>
        <fullName evidence="2">Uncharacterized protein</fullName>
    </submittedName>
</protein>
<dbReference type="EMBL" id="JACHEN010000009">
    <property type="protein sequence ID" value="MBB6215688.1"/>
    <property type="molecule type" value="Genomic_DNA"/>
</dbReference>
<keyword evidence="1" id="KW-1133">Transmembrane helix</keyword>
<keyword evidence="1" id="KW-0812">Transmembrane</keyword>
<name>A0A841KU41_9FIRM</name>
<evidence type="ECO:0000313" key="2">
    <source>
        <dbReference type="EMBL" id="MBB6215688.1"/>
    </source>
</evidence>
<evidence type="ECO:0000256" key="1">
    <source>
        <dbReference type="SAM" id="Phobius"/>
    </source>
</evidence>
<dbReference type="Proteomes" id="UP000579281">
    <property type="component" value="Unassembled WGS sequence"/>
</dbReference>
<reference evidence="2 3" key="1">
    <citation type="submission" date="2020-08" db="EMBL/GenBank/DDBJ databases">
        <title>Genomic Encyclopedia of Type Strains, Phase IV (KMG-IV): sequencing the most valuable type-strain genomes for metagenomic binning, comparative biology and taxonomic classification.</title>
        <authorList>
            <person name="Goeker M."/>
        </authorList>
    </citation>
    <scope>NUCLEOTIDE SEQUENCE [LARGE SCALE GENOMIC DNA]</scope>
    <source>
        <strain evidence="2 3">DSM 103526</strain>
    </source>
</reference>
<organism evidence="2 3">
    <name type="scientific">Anaerosolibacter carboniphilus</name>
    <dbReference type="NCBI Taxonomy" id="1417629"/>
    <lineage>
        <taxon>Bacteria</taxon>
        <taxon>Bacillati</taxon>
        <taxon>Bacillota</taxon>
        <taxon>Clostridia</taxon>
        <taxon>Peptostreptococcales</taxon>
        <taxon>Thermotaleaceae</taxon>
        <taxon>Anaerosolibacter</taxon>
    </lineage>
</organism>
<proteinExistence type="predicted"/>
<gene>
    <name evidence="2" type="ORF">HNQ80_001777</name>
</gene>
<keyword evidence="3" id="KW-1185">Reference proteome</keyword>
<feature type="transmembrane region" description="Helical" evidence="1">
    <location>
        <begin position="25"/>
        <end position="47"/>
    </location>
</feature>
<evidence type="ECO:0000313" key="3">
    <source>
        <dbReference type="Proteomes" id="UP000579281"/>
    </source>
</evidence>